<evidence type="ECO:0000256" key="1">
    <source>
        <dbReference type="SAM" id="MobiDB-lite"/>
    </source>
</evidence>
<evidence type="ECO:0000313" key="2">
    <source>
        <dbReference type="EMBL" id="MCI40165.1"/>
    </source>
</evidence>
<feature type="region of interest" description="Disordered" evidence="1">
    <location>
        <begin position="60"/>
        <end position="120"/>
    </location>
</feature>
<reference evidence="2 3" key="1">
    <citation type="journal article" date="2018" name="Front. Plant Sci.">
        <title>Red Clover (Trifolium pratense) and Zigzag Clover (T. medium) - A Picture of Genomic Similarities and Differences.</title>
        <authorList>
            <person name="Dluhosova J."/>
            <person name="Istvanek J."/>
            <person name="Nedelnik J."/>
            <person name="Repkova J."/>
        </authorList>
    </citation>
    <scope>NUCLEOTIDE SEQUENCE [LARGE SCALE GENOMIC DNA]</scope>
    <source>
        <strain evidence="3">cv. 10/8</strain>
        <tissue evidence="2">Leaf</tissue>
    </source>
</reference>
<proteinExistence type="predicted"/>
<feature type="compositionally biased region" description="Basic and acidic residues" evidence="1">
    <location>
        <begin position="65"/>
        <end position="81"/>
    </location>
</feature>
<name>A0A392RX27_9FABA</name>
<dbReference type="AlphaFoldDB" id="A0A392RX27"/>
<protein>
    <submittedName>
        <fullName evidence="2">Uncharacterized protein</fullName>
    </submittedName>
</protein>
<feature type="compositionally biased region" description="Basic and acidic residues" evidence="1">
    <location>
        <begin position="90"/>
        <end position="99"/>
    </location>
</feature>
<dbReference type="Proteomes" id="UP000265520">
    <property type="component" value="Unassembled WGS sequence"/>
</dbReference>
<sequence>ETMSLSVDKTVVPEVKVLPEVETSPEAQTSPETVTSLKAQIYSEAEVYERIEVLCTESKNTQKTRSSEIKILKRPESETKSKVQVVPEMKTMRKQEPKTKSKIMNSSRVNGSGTKTQNHP</sequence>
<feature type="compositionally biased region" description="Polar residues" evidence="1">
    <location>
        <begin position="102"/>
        <end position="120"/>
    </location>
</feature>
<feature type="non-terminal residue" evidence="2">
    <location>
        <position position="1"/>
    </location>
</feature>
<organism evidence="2 3">
    <name type="scientific">Trifolium medium</name>
    <dbReference type="NCBI Taxonomy" id="97028"/>
    <lineage>
        <taxon>Eukaryota</taxon>
        <taxon>Viridiplantae</taxon>
        <taxon>Streptophyta</taxon>
        <taxon>Embryophyta</taxon>
        <taxon>Tracheophyta</taxon>
        <taxon>Spermatophyta</taxon>
        <taxon>Magnoliopsida</taxon>
        <taxon>eudicotyledons</taxon>
        <taxon>Gunneridae</taxon>
        <taxon>Pentapetalae</taxon>
        <taxon>rosids</taxon>
        <taxon>fabids</taxon>
        <taxon>Fabales</taxon>
        <taxon>Fabaceae</taxon>
        <taxon>Papilionoideae</taxon>
        <taxon>50 kb inversion clade</taxon>
        <taxon>NPAAA clade</taxon>
        <taxon>Hologalegina</taxon>
        <taxon>IRL clade</taxon>
        <taxon>Trifolieae</taxon>
        <taxon>Trifolium</taxon>
    </lineage>
</organism>
<comment type="caution">
    <text evidence="2">The sequence shown here is derived from an EMBL/GenBank/DDBJ whole genome shotgun (WGS) entry which is preliminary data.</text>
</comment>
<keyword evidence="3" id="KW-1185">Reference proteome</keyword>
<accession>A0A392RX27</accession>
<evidence type="ECO:0000313" key="3">
    <source>
        <dbReference type="Proteomes" id="UP000265520"/>
    </source>
</evidence>
<feature type="non-terminal residue" evidence="2">
    <location>
        <position position="120"/>
    </location>
</feature>
<dbReference type="EMBL" id="LXQA010276750">
    <property type="protein sequence ID" value="MCI40165.1"/>
    <property type="molecule type" value="Genomic_DNA"/>
</dbReference>